<dbReference type="Gene3D" id="3.40.50.10300">
    <property type="entry name" value="CoaB-like"/>
    <property type="match status" value="1"/>
</dbReference>
<dbReference type="AlphaFoldDB" id="A0A928Q1D8"/>
<dbReference type="GO" id="GO:0015937">
    <property type="term" value="P:coenzyme A biosynthetic process"/>
    <property type="evidence" value="ECO:0007669"/>
    <property type="project" value="UniProtKB-ARBA"/>
</dbReference>
<organism evidence="2 3">
    <name type="scientific">Faecalispora sporosphaeroides</name>
    <dbReference type="NCBI Taxonomy" id="1549"/>
    <lineage>
        <taxon>Bacteria</taxon>
        <taxon>Bacillati</taxon>
        <taxon>Bacillota</taxon>
        <taxon>Clostridia</taxon>
        <taxon>Eubacteriales</taxon>
        <taxon>Oscillospiraceae</taxon>
        <taxon>Faecalispora</taxon>
    </lineage>
</organism>
<evidence type="ECO:0000313" key="2">
    <source>
        <dbReference type="EMBL" id="MBE6832079.1"/>
    </source>
</evidence>
<sequence>MNVLITAGGTTEKIDEVRNIGNWSTGRLGSLIAGAFLESDGISVTYLCSQNAARPQNPRARILPIGNVQSLLDAVEKEMRTTTYDAVIHSMAVSDYTVKYSVSSETLAARLAESLQGTDYNKETLTEQIHSALLHCGSQSHSGKISSDINNLVLCLEKTPKVIGRFKMLQPKTILVGFKLLVGVEEKELLQVAEHLLNRNGCDFVLANDKKNIDETHHGAILLGNDHSKIRLSTKQEIAEAIKRSVMRKIQEDKQG</sequence>
<accession>A0A928Q1D8</accession>
<dbReference type="SUPFAM" id="SSF102645">
    <property type="entry name" value="CoaB-like"/>
    <property type="match status" value="1"/>
</dbReference>
<name>A0A928Q1D8_9FIRM</name>
<dbReference type="InterPro" id="IPR007085">
    <property type="entry name" value="DNA/pantothenate-metab_flavo_C"/>
</dbReference>
<evidence type="ECO:0000313" key="3">
    <source>
        <dbReference type="Proteomes" id="UP000754750"/>
    </source>
</evidence>
<gene>
    <name evidence="2" type="ORF">E7512_00595</name>
</gene>
<reference evidence="2" key="1">
    <citation type="submission" date="2019-04" db="EMBL/GenBank/DDBJ databases">
        <title>Evolution of Biomass-Degrading Anaerobic Consortia Revealed by Metagenomics.</title>
        <authorList>
            <person name="Peng X."/>
        </authorList>
    </citation>
    <scope>NUCLEOTIDE SEQUENCE</scope>
    <source>
        <strain evidence="2">SIG551</strain>
    </source>
</reference>
<keyword evidence="2" id="KW-0436">Ligase</keyword>
<dbReference type="GO" id="GO:0016874">
    <property type="term" value="F:ligase activity"/>
    <property type="evidence" value="ECO:0007669"/>
    <property type="project" value="UniProtKB-KW"/>
</dbReference>
<evidence type="ECO:0000259" key="1">
    <source>
        <dbReference type="Pfam" id="PF04127"/>
    </source>
</evidence>
<dbReference type="Proteomes" id="UP000754750">
    <property type="component" value="Unassembled WGS sequence"/>
</dbReference>
<proteinExistence type="predicted"/>
<feature type="domain" description="DNA/pantothenate metabolism flavoprotein C-terminal" evidence="1">
    <location>
        <begin position="2"/>
        <end position="101"/>
    </location>
</feature>
<dbReference type="InterPro" id="IPR035929">
    <property type="entry name" value="CoaB-like_sf"/>
</dbReference>
<dbReference type="Pfam" id="PF04127">
    <property type="entry name" value="DFP"/>
    <property type="match status" value="2"/>
</dbReference>
<dbReference type="RefSeq" id="WP_326839670.1">
    <property type="nucleotide sequence ID" value="NZ_SVNY01000001.1"/>
</dbReference>
<feature type="domain" description="DNA/pantothenate metabolism flavoprotein C-terminal" evidence="1">
    <location>
        <begin position="140"/>
        <end position="247"/>
    </location>
</feature>
<protein>
    <submittedName>
        <fullName evidence="2">Phosphopantothenate--cysteine ligase</fullName>
    </submittedName>
</protein>
<dbReference type="EMBL" id="SVNY01000001">
    <property type="protein sequence ID" value="MBE6832079.1"/>
    <property type="molecule type" value="Genomic_DNA"/>
</dbReference>
<comment type="caution">
    <text evidence="2">The sequence shown here is derived from an EMBL/GenBank/DDBJ whole genome shotgun (WGS) entry which is preliminary data.</text>
</comment>